<dbReference type="RefSeq" id="WP_248863979.1">
    <property type="nucleotide sequence ID" value="NZ_CP086322.1"/>
</dbReference>
<feature type="transmembrane region" description="Helical" evidence="1">
    <location>
        <begin position="64"/>
        <end position="83"/>
    </location>
</feature>
<name>A0ABY4M6Z9_9ACTN</name>
<feature type="transmembrane region" description="Helical" evidence="1">
    <location>
        <begin position="128"/>
        <end position="150"/>
    </location>
</feature>
<dbReference type="Proteomes" id="UP000830115">
    <property type="component" value="Chromosome"/>
</dbReference>
<reference evidence="3" key="1">
    <citation type="submission" date="2021-10" db="EMBL/GenBank/DDBJ databases">
        <title>Streptomyces nigrumlapis sp.nov.,an antimicrobial producing actinobacterium isolated from Black Gobi rocks.</title>
        <authorList>
            <person name="Wen Y."/>
            <person name="Zhang W."/>
            <person name="Liu X.G."/>
        </authorList>
    </citation>
    <scope>NUCLEOTIDE SEQUENCE</scope>
    <source>
        <strain evidence="3">ST13-2-2</strain>
    </source>
</reference>
<organism evidence="3 4">
    <name type="scientific">Streptomyces halobius</name>
    <dbReference type="NCBI Taxonomy" id="2879846"/>
    <lineage>
        <taxon>Bacteria</taxon>
        <taxon>Bacillati</taxon>
        <taxon>Actinomycetota</taxon>
        <taxon>Actinomycetes</taxon>
        <taxon>Kitasatosporales</taxon>
        <taxon>Streptomycetaceae</taxon>
        <taxon>Streptomyces</taxon>
    </lineage>
</organism>
<dbReference type="Pfam" id="PF07853">
    <property type="entry name" value="DUF1648"/>
    <property type="match status" value="1"/>
</dbReference>
<keyword evidence="1" id="KW-0812">Transmembrane</keyword>
<feature type="domain" description="DUF1648" evidence="2">
    <location>
        <begin position="27"/>
        <end position="63"/>
    </location>
</feature>
<dbReference type="InterPro" id="IPR012867">
    <property type="entry name" value="DUF1648"/>
</dbReference>
<dbReference type="EMBL" id="CP086322">
    <property type="protein sequence ID" value="UQA93122.1"/>
    <property type="molecule type" value="Genomic_DNA"/>
</dbReference>
<keyword evidence="1" id="KW-0472">Membrane</keyword>
<proteinExistence type="predicted"/>
<gene>
    <name evidence="3" type="ORF">K9S39_15855</name>
</gene>
<evidence type="ECO:0000313" key="4">
    <source>
        <dbReference type="Proteomes" id="UP000830115"/>
    </source>
</evidence>
<evidence type="ECO:0000256" key="1">
    <source>
        <dbReference type="SAM" id="Phobius"/>
    </source>
</evidence>
<feature type="transmembrane region" description="Helical" evidence="1">
    <location>
        <begin position="15"/>
        <end position="36"/>
    </location>
</feature>
<keyword evidence="1" id="KW-1133">Transmembrane helix</keyword>
<keyword evidence="4" id="KW-1185">Reference proteome</keyword>
<protein>
    <submittedName>
        <fullName evidence="3">DUF1648 domain-containing protein</fullName>
    </submittedName>
</protein>
<accession>A0ABY4M6Z9</accession>
<evidence type="ECO:0000259" key="2">
    <source>
        <dbReference type="Pfam" id="PF07853"/>
    </source>
</evidence>
<feature type="transmembrane region" description="Helical" evidence="1">
    <location>
        <begin position="95"/>
        <end position="116"/>
    </location>
</feature>
<sequence>MPAQSNAEVGAARRILLVAAPFVAGAVAVAMTFAALHDALPSRIATHFTADGTANSFSSPGSAIAQYCLIFVIEFVGLLVAAFSIKQRTGGQRSLIVLSWALAAATAYDLIAAMQASTQTSGSQAITLPLYQLAIAVGVGVAAAAIGWLLGRRRA</sequence>
<evidence type="ECO:0000313" key="3">
    <source>
        <dbReference type="EMBL" id="UQA93122.1"/>
    </source>
</evidence>